<feature type="domain" description="Plastocyanin-like" evidence="3">
    <location>
        <begin position="44"/>
        <end position="80"/>
    </location>
</feature>
<dbReference type="PANTHER" id="PTHR48267:SF1">
    <property type="entry name" value="BILIRUBIN OXIDASE"/>
    <property type="match status" value="1"/>
</dbReference>
<name>A0ABW3HNW1_9BACL</name>
<dbReference type="Gene3D" id="2.60.40.420">
    <property type="entry name" value="Cupredoxins - blue copper proteins"/>
    <property type="match status" value="3"/>
</dbReference>
<protein>
    <submittedName>
        <fullName evidence="4">Multicopper oxidase family protein</fullName>
    </submittedName>
</protein>
<dbReference type="InterPro" id="IPR045087">
    <property type="entry name" value="Cu-oxidase_fam"/>
</dbReference>
<gene>
    <name evidence="4" type="ORF">ACFQ2I_07095</name>
</gene>
<dbReference type="Proteomes" id="UP001596989">
    <property type="component" value="Unassembled WGS sequence"/>
</dbReference>
<feature type="domain" description="Plastocyanin-like" evidence="3">
    <location>
        <begin position="100"/>
        <end position="176"/>
    </location>
</feature>
<dbReference type="CDD" id="cd13868">
    <property type="entry name" value="CuRO_2_CotA_like"/>
    <property type="match status" value="1"/>
</dbReference>
<reference evidence="5" key="1">
    <citation type="journal article" date="2019" name="Int. J. Syst. Evol. Microbiol.">
        <title>The Global Catalogue of Microorganisms (GCM) 10K type strain sequencing project: providing services to taxonomists for standard genome sequencing and annotation.</title>
        <authorList>
            <consortium name="The Broad Institute Genomics Platform"/>
            <consortium name="The Broad Institute Genome Sequencing Center for Infectious Disease"/>
            <person name="Wu L."/>
            <person name="Ma J."/>
        </authorList>
    </citation>
    <scope>NUCLEOTIDE SEQUENCE [LARGE SCALE GENOMIC DNA]</scope>
    <source>
        <strain evidence="5">CCUG 59129</strain>
    </source>
</reference>
<dbReference type="SUPFAM" id="SSF49503">
    <property type="entry name" value="Cupredoxins"/>
    <property type="match status" value="3"/>
</dbReference>
<organism evidence="4 5">
    <name type="scientific">Paenibacillus chungangensis</name>
    <dbReference type="NCBI Taxonomy" id="696535"/>
    <lineage>
        <taxon>Bacteria</taxon>
        <taxon>Bacillati</taxon>
        <taxon>Bacillota</taxon>
        <taxon>Bacilli</taxon>
        <taxon>Bacillales</taxon>
        <taxon>Paenibacillaceae</taxon>
        <taxon>Paenibacillus</taxon>
    </lineage>
</organism>
<dbReference type="CDD" id="cd13891">
    <property type="entry name" value="CuRO_3_CotA_like"/>
    <property type="match status" value="1"/>
</dbReference>
<sequence>MKLPRFIDKLPIPPVLKPVSSKGGVRYYEVTMSQFHQSLHSSMPDTKVWGYEGIYPGPVIEVSKGERIRVKWRNELPDKHFLPIDKTVHGSEGDTPEVRTVVHLHGGVTKADSDGYPDAWFTNGFQEVGPAFTQQVYAYDNPHEACTLWYHDHAIGITRLNIYAGLAGYYMIHDRNERSLNLPKERYDIPLMIQDRCFQQDGSLYYPSAPADPIDNPEHRNPSILSKFMGDTILVNGKVWPYLEVEPRKYRLRFINGSNARYYKLRLGTYEWMNQIATDAGLLNHPVPMQTIVLAPAERAEIIIDFSVYRNQKIVLYNDAKDNYHEFPDDPEINKKQTRYVMQFRVQSPLRGVDRSSIPNRLNHISFYKEEQSARDRLLALIVRDDRYGRKIRLLDNKLWKDPVSEKPALGDIEIWGLYNLTTGGHPIHIHLVKFQILDYQDFDVKHYEETKEVRLTGHRYPPPPNERGWKDVVNVYPGKYARVIAKFAPYSGRFVWHCHILEHEDYEMMRPFDVVEKSLFRKMLQLWKGNG</sequence>
<evidence type="ECO:0000259" key="3">
    <source>
        <dbReference type="Pfam" id="PF07732"/>
    </source>
</evidence>
<feature type="domain" description="Plastocyanin-like" evidence="2">
    <location>
        <begin position="404"/>
        <end position="517"/>
    </location>
</feature>
<dbReference type="PANTHER" id="PTHR48267">
    <property type="entry name" value="CUPREDOXIN SUPERFAMILY PROTEIN"/>
    <property type="match status" value="1"/>
</dbReference>
<proteinExistence type="inferred from homology"/>
<evidence type="ECO:0000313" key="4">
    <source>
        <dbReference type="EMBL" id="MFD0959151.1"/>
    </source>
</evidence>
<evidence type="ECO:0000256" key="1">
    <source>
        <dbReference type="ARBA" id="ARBA00010609"/>
    </source>
</evidence>
<evidence type="ECO:0000313" key="5">
    <source>
        <dbReference type="Proteomes" id="UP001596989"/>
    </source>
</evidence>
<accession>A0ABW3HNW1</accession>
<keyword evidence="5" id="KW-1185">Reference proteome</keyword>
<dbReference type="InterPro" id="IPR011707">
    <property type="entry name" value="Cu-oxidase-like_N"/>
</dbReference>
<dbReference type="EMBL" id="JBHTJZ010000007">
    <property type="protein sequence ID" value="MFD0959151.1"/>
    <property type="molecule type" value="Genomic_DNA"/>
</dbReference>
<comment type="caution">
    <text evidence="4">The sequence shown here is derived from an EMBL/GenBank/DDBJ whole genome shotgun (WGS) entry which is preliminary data.</text>
</comment>
<comment type="similarity">
    <text evidence="1">Belongs to the multicopper oxidase family.</text>
</comment>
<dbReference type="CDD" id="cd13844">
    <property type="entry name" value="CuRO_1_BOD_CotA_like"/>
    <property type="match status" value="1"/>
</dbReference>
<dbReference type="Pfam" id="PF07731">
    <property type="entry name" value="Cu-oxidase_2"/>
    <property type="match status" value="1"/>
</dbReference>
<dbReference type="InterPro" id="IPR011706">
    <property type="entry name" value="Cu-oxidase_C"/>
</dbReference>
<dbReference type="RefSeq" id="WP_377563107.1">
    <property type="nucleotide sequence ID" value="NZ_JBHTJZ010000007.1"/>
</dbReference>
<dbReference type="InterPro" id="IPR008972">
    <property type="entry name" value="Cupredoxin"/>
</dbReference>
<dbReference type="Pfam" id="PF07732">
    <property type="entry name" value="Cu-oxidase_3"/>
    <property type="match status" value="2"/>
</dbReference>
<evidence type="ECO:0000259" key="2">
    <source>
        <dbReference type="Pfam" id="PF07731"/>
    </source>
</evidence>